<dbReference type="InterPro" id="IPR006522">
    <property type="entry name" value="Phage_virion_morphogenesis"/>
</dbReference>
<evidence type="ECO:0000313" key="1">
    <source>
        <dbReference type="EMBL" id="ALF60330.1"/>
    </source>
</evidence>
<organism evidence="1 2">
    <name type="scientific">Psychrobacter urativorans</name>
    <dbReference type="NCBI Taxonomy" id="45610"/>
    <lineage>
        <taxon>Bacteria</taxon>
        <taxon>Pseudomonadati</taxon>
        <taxon>Pseudomonadota</taxon>
        <taxon>Gammaproteobacteria</taxon>
        <taxon>Moraxellales</taxon>
        <taxon>Moraxellaceae</taxon>
        <taxon>Psychrobacter</taxon>
    </lineage>
</organism>
<accession>A0A0M5MK37</accession>
<evidence type="ECO:0008006" key="3">
    <source>
        <dbReference type="Google" id="ProtNLM"/>
    </source>
</evidence>
<dbReference type="STRING" id="45610.AOC03_10000"/>
<dbReference type="KEGG" id="pur:AOC03_10000"/>
<evidence type="ECO:0000313" key="2">
    <source>
        <dbReference type="Proteomes" id="UP000059847"/>
    </source>
</evidence>
<sequence length="146" mass="16749">MSDNFDELALWLERIAQQLNDGQKRTLNRRLSTKLRANLKRRIAAQTDPNGRRFTPRKRNQIGSIRSGAMFKRLPKMIKTAYSSSHAEVGFSGRTAEVMAVHQYGKTIKPSANARATRYAVRETVGWSEEDKQLIIDEIKDFLLNK</sequence>
<dbReference type="EMBL" id="CP012678">
    <property type="protein sequence ID" value="ALF60330.1"/>
    <property type="molecule type" value="Genomic_DNA"/>
</dbReference>
<reference evidence="1 2" key="1">
    <citation type="submission" date="2015-09" db="EMBL/GenBank/DDBJ databases">
        <title>Complete genome of Psychrobacter urativorans R10.10B.</title>
        <authorList>
            <person name="See-Too W.S."/>
            <person name="Chan K.G."/>
        </authorList>
    </citation>
    <scope>NUCLEOTIDE SEQUENCE [LARGE SCALE GENOMIC DNA]</scope>
    <source>
        <strain evidence="1 2">R10.10B</strain>
    </source>
</reference>
<dbReference type="OrthoDB" id="6402405at2"/>
<dbReference type="AlphaFoldDB" id="A0A0M5MK37"/>
<proteinExistence type="predicted"/>
<name>A0A0M5MK37_9GAMM</name>
<dbReference type="RefSeq" id="WP_062535619.1">
    <property type="nucleotide sequence ID" value="NZ_CP012678.1"/>
</dbReference>
<dbReference type="Pfam" id="PF05069">
    <property type="entry name" value="Phage_tail_S"/>
    <property type="match status" value="1"/>
</dbReference>
<dbReference type="NCBIfam" id="TIGR01635">
    <property type="entry name" value="tail_comp_S"/>
    <property type="match status" value="1"/>
</dbReference>
<keyword evidence="2" id="KW-1185">Reference proteome</keyword>
<dbReference type="Proteomes" id="UP000059847">
    <property type="component" value="Chromosome"/>
</dbReference>
<protein>
    <recommendedName>
        <fullName evidence="3">Phage tail protein</fullName>
    </recommendedName>
</protein>
<gene>
    <name evidence="1" type="ORF">AOC03_10000</name>
</gene>